<proteinExistence type="predicted"/>
<dbReference type="SUPFAM" id="SSF142433">
    <property type="entry name" value="CinA-like"/>
    <property type="match status" value="1"/>
</dbReference>
<feature type="domain" description="CinA C-terminal" evidence="1">
    <location>
        <begin position="6"/>
        <end position="115"/>
    </location>
</feature>
<evidence type="ECO:0000313" key="4">
    <source>
        <dbReference type="Proteomes" id="UP000186246"/>
    </source>
</evidence>
<dbReference type="Proteomes" id="UP000186246">
    <property type="component" value="Unassembled WGS sequence"/>
</dbReference>
<dbReference type="GO" id="GO:0016787">
    <property type="term" value="F:hydrolase activity"/>
    <property type="evidence" value="ECO:0007669"/>
    <property type="project" value="UniProtKB-KW"/>
</dbReference>
<dbReference type="EMBL" id="FTOJ01000005">
    <property type="protein sequence ID" value="SIS86860.1"/>
    <property type="molecule type" value="Genomic_DNA"/>
</dbReference>
<dbReference type="Pfam" id="PF02464">
    <property type="entry name" value="CinA"/>
    <property type="match status" value="1"/>
</dbReference>
<dbReference type="Proteomes" id="UP000238314">
    <property type="component" value="Unassembled WGS sequence"/>
</dbReference>
<dbReference type="RefSeq" id="WP_076451702.1">
    <property type="nucleotide sequence ID" value="NZ_FTOJ01000005.1"/>
</dbReference>
<dbReference type="AlphaFoldDB" id="A0A1N7MLF1"/>
<organism evidence="3 4">
    <name type="scientific">Chryseobacterium piscicola</name>
    <dbReference type="NCBI Taxonomy" id="551459"/>
    <lineage>
        <taxon>Bacteria</taxon>
        <taxon>Pseudomonadati</taxon>
        <taxon>Bacteroidota</taxon>
        <taxon>Flavobacteriia</taxon>
        <taxon>Flavobacteriales</taxon>
        <taxon>Weeksellaceae</taxon>
        <taxon>Chryseobacterium group</taxon>
        <taxon>Chryseobacterium</taxon>
    </lineage>
</organism>
<sequence length="169" mass="19243">MELQKSLLQNIGQYLSDANETVSVAESVTAGFLQFSFSQIYDAPKVFRGGLTVYEKNQKKQLLKVDSNRFSDEDLVSKEVAQEMALKISEIFDTDWGIGITGYSEPTEMSDFKTFAYFSFAYKGEIILTKILELHPRTEPVKAQLYYTEFLLGCLKCELNQILMQTQVS</sequence>
<evidence type="ECO:0000313" key="5">
    <source>
        <dbReference type="Proteomes" id="UP000238314"/>
    </source>
</evidence>
<protein>
    <submittedName>
        <fullName evidence="3">Amidohydrolase, PncC family</fullName>
    </submittedName>
    <submittedName>
        <fullName evidence="2">Damage-inducible protein CinA</fullName>
    </submittedName>
</protein>
<dbReference type="NCBIfam" id="TIGR00199">
    <property type="entry name" value="PncC_domain"/>
    <property type="match status" value="1"/>
</dbReference>
<reference evidence="3" key="3">
    <citation type="submission" date="2017-01" db="EMBL/GenBank/DDBJ databases">
        <authorList>
            <person name="Mah S.A."/>
            <person name="Swanson W.J."/>
            <person name="Moy G.W."/>
            <person name="Vacquier V.D."/>
        </authorList>
    </citation>
    <scope>NUCLEOTIDE SEQUENCE [LARGE SCALE GENOMIC DNA]</scope>
    <source>
        <strain evidence="3">DSM 21068</strain>
    </source>
</reference>
<keyword evidence="3" id="KW-0378">Hydrolase</keyword>
<reference evidence="2 5" key="1">
    <citation type="submission" date="2016-11" db="EMBL/GenBank/DDBJ databases">
        <title>Whole genomes of Flavobacteriaceae.</title>
        <authorList>
            <person name="Stine C."/>
            <person name="Li C."/>
            <person name="Tadesse D."/>
        </authorList>
    </citation>
    <scope>NUCLEOTIDE SEQUENCE [LARGE SCALE GENOMIC DNA]</scope>
    <source>
        <strain evidence="2 5">DSM 21068</strain>
    </source>
</reference>
<dbReference type="InterPro" id="IPR036653">
    <property type="entry name" value="CinA-like_C"/>
</dbReference>
<dbReference type="Gene3D" id="3.90.950.20">
    <property type="entry name" value="CinA-like"/>
    <property type="match status" value="1"/>
</dbReference>
<dbReference type="STRING" id="551459.SAMN05421796_10525"/>
<name>A0A1N7MLF1_9FLAO</name>
<dbReference type="OrthoDB" id="1252536at2"/>
<keyword evidence="5" id="KW-1185">Reference proteome</keyword>
<reference evidence="4" key="2">
    <citation type="submission" date="2017-01" db="EMBL/GenBank/DDBJ databases">
        <authorList>
            <person name="Varghese N."/>
            <person name="Submissions S."/>
        </authorList>
    </citation>
    <scope>NUCLEOTIDE SEQUENCE [LARGE SCALE GENOMIC DNA]</scope>
    <source>
        <strain evidence="4">DSM 21068</strain>
    </source>
</reference>
<dbReference type="EMBL" id="MUGO01000025">
    <property type="protein sequence ID" value="PQA90291.1"/>
    <property type="molecule type" value="Genomic_DNA"/>
</dbReference>
<dbReference type="InterPro" id="IPR008136">
    <property type="entry name" value="CinA_C"/>
</dbReference>
<evidence type="ECO:0000259" key="1">
    <source>
        <dbReference type="Pfam" id="PF02464"/>
    </source>
</evidence>
<evidence type="ECO:0000313" key="3">
    <source>
        <dbReference type="EMBL" id="SIS86860.1"/>
    </source>
</evidence>
<accession>A0A1N7MLF1</accession>
<evidence type="ECO:0000313" key="2">
    <source>
        <dbReference type="EMBL" id="PQA90291.1"/>
    </source>
</evidence>
<gene>
    <name evidence="2" type="ORF">B0A70_14720</name>
    <name evidence="3" type="ORF">SAMN05421796_10525</name>
</gene>